<gene>
    <name evidence="3" type="primary">het-6_48</name>
    <name evidence="3" type="ORF">LSUE1_G006558</name>
</gene>
<dbReference type="EMBL" id="QGMK01000945">
    <property type="protein sequence ID" value="TVY75811.1"/>
    <property type="molecule type" value="Genomic_DNA"/>
</dbReference>
<feature type="region of interest" description="Disordered" evidence="1">
    <location>
        <begin position="82"/>
        <end position="143"/>
    </location>
</feature>
<evidence type="ECO:0000313" key="4">
    <source>
        <dbReference type="Proteomes" id="UP000469558"/>
    </source>
</evidence>
<dbReference type="PANTHER" id="PTHR24148:SF64">
    <property type="entry name" value="HETEROKARYON INCOMPATIBILITY DOMAIN-CONTAINING PROTEIN"/>
    <property type="match status" value="1"/>
</dbReference>
<dbReference type="Pfam" id="PF26639">
    <property type="entry name" value="Het-6_barrel"/>
    <property type="match status" value="1"/>
</dbReference>
<dbReference type="Pfam" id="PF06985">
    <property type="entry name" value="HET"/>
    <property type="match status" value="1"/>
</dbReference>
<protein>
    <submittedName>
        <fullName evidence="3">Heterokaryon incompatibility protein 6 OR allele</fullName>
    </submittedName>
</protein>
<dbReference type="Proteomes" id="UP000469558">
    <property type="component" value="Unassembled WGS sequence"/>
</dbReference>
<evidence type="ECO:0000259" key="2">
    <source>
        <dbReference type="Pfam" id="PF06985"/>
    </source>
</evidence>
<reference evidence="3 4" key="1">
    <citation type="submission" date="2018-05" db="EMBL/GenBank/DDBJ databases">
        <title>Genome sequencing and assembly of the regulated plant pathogen Lachnellula willkommii and related sister species for the development of diagnostic species identification markers.</title>
        <authorList>
            <person name="Giroux E."/>
            <person name="Bilodeau G."/>
        </authorList>
    </citation>
    <scope>NUCLEOTIDE SEQUENCE [LARGE SCALE GENOMIC DNA]</scope>
    <source>
        <strain evidence="3 4">CBS 268.59</strain>
    </source>
</reference>
<dbReference type="InterPro" id="IPR010730">
    <property type="entry name" value="HET"/>
</dbReference>
<accession>A0A8T9C187</accession>
<evidence type="ECO:0000313" key="3">
    <source>
        <dbReference type="EMBL" id="TVY75811.1"/>
    </source>
</evidence>
<keyword evidence="4" id="KW-1185">Reference proteome</keyword>
<dbReference type="PANTHER" id="PTHR24148">
    <property type="entry name" value="ANKYRIN REPEAT DOMAIN-CONTAINING PROTEIN 39 HOMOLOG-RELATED"/>
    <property type="match status" value="1"/>
</dbReference>
<name>A0A8T9C187_9HELO</name>
<feature type="domain" description="Heterokaryon incompatibility" evidence="2">
    <location>
        <begin position="173"/>
        <end position="319"/>
    </location>
</feature>
<dbReference type="AlphaFoldDB" id="A0A8T9C187"/>
<sequence>MYQVVSSYKIYLFHLPVCLYDPSGCVPPSSPDLLPEALNMATRVLRPRRNNRDDFVTVPQYQYTPLGDPTGMLRLLVIDPESGNSVNPATRTSANPERYPSHYVPYGAAPKPSPNSISKPTPSPPAPSRTRQGPIGVPRTPRAARPANIPGAASLPLMCWLVPYRIGGEIPPYDALSWSWGDPKAPKSKSVRIWSGEGKHKLAKEIKITKNLEEALLHLRDKTKPRFLWVDALCINQSDFDEKEDQMGQMDIFYENAAMTCVWLGKQADESQRMPAFIKRIVRFELEEMITDVDTIRLWSALSKLMTRDWFTRRWCVQEIALAKKAILQVGHKKIDWQDFADAVFLLEEKTEDIIRLLNRHELQRMNVNPYTQMEISAPGALNLVETLTHLFRKSEKGELERLASIETLVYTLSSYNVGVPRDAIYSLLKLGKDTFNMDPIADIEITYNTTTQQVYIDFIEKVFKKSKSLDIICLPWAPPRNEPHARSLPSWINPIENRAFDMSYGNSSNYYSRTNADALIGRLGVKTFSAAGRVLMNPMPEVLGKEKAHKQVLRLRVRGRVIGEVDQLGCAAIEGRIHHSWQEMAAKSSGKPNVGSGDDASPEPYISKAFWRTLVADRGPKGAGPPGWYQRTCQKCFNIVARDKKPDPVLDTDVEIHNAMFNSKGIKNRPLVEFLRRVQAATWNRRFMITVGGKFGLAPAEAQLKDKLCLLWGCTVPVILRPLQKKNCLHWEFIGACYIHGIMNGELLEKNPKYPLEVESEGTKIGNKTFEII</sequence>
<dbReference type="InterPro" id="IPR052895">
    <property type="entry name" value="HetReg/Transcr_Mod"/>
</dbReference>
<comment type="caution">
    <text evidence="3">The sequence shown here is derived from an EMBL/GenBank/DDBJ whole genome shotgun (WGS) entry which is preliminary data.</text>
</comment>
<evidence type="ECO:0000256" key="1">
    <source>
        <dbReference type="SAM" id="MobiDB-lite"/>
    </source>
</evidence>
<organism evidence="3 4">
    <name type="scientific">Lachnellula suecica</name>
    <dbReference type="NCBI Taxonomy" id="602035"/>
    <lineage>
        <taxon>Eukaryota</taxon>
        <taxon>Fungi</taxon>
        <taxon>Dikarya</taxon>
        <taxon>Ascomycota</taxon>
        <taxon>Pezizomycotina</taxon>
        <taxon>Leotiomycetes</taxon>
        <taxon>Helotiales</taxon>
        <taxon>Lachnaceae</taxon>
        <taxon>Lachnellula</taxon>
    </lineage>
</organism>
<proteinExistence type="predicted"/>
<dbReference type="OrthoDB" id="2157530at2759"/>
<feature type="compositionally biased region" description="Polar residues" evidence="1">
    <location>
        <begin position="82"/>
        <end position="95"/>
    </location>
</feature>